<dbReference type="InterPro" id="IPR011320">
    <property type="entry name" value="RNase_H1_N"/>
</dbReference>
<dbReference type="InterPro" id="IPR009027">
    <property type="entry name" value="Ribosomal_bL9/RNase_H1_N"/>
</dbReference>
<proteinExistence type="predicted"/>
<dbReference type="OrthoDB" id="3270804at2759"/>
<name>A0A067N2R7_PLEO1</name>
<sequence>MQTTTVSDLIQFLTQLNTGNAAPAPNAVPAPAVAPATANVAPAPAVAPAAANVAPAPAVAPAAANVAPAPAVAPAADVAPAVAPAANVAPAPANAPGNAAQAPFSAVFQCPNCDTVHFLGPVNVSAVPGAAPAPAANPGLAALAVPVGNQASPSNTAGRWYSVTHGRQIGVFRDWYGVVEPLVNGVPDWRCKSFSTYAAAANHFNTHLAAGMARVYNEPSVEAGDAVDTG</sequence>
<dbReference type="Pfam" id="PF01693">
    <property type="entry name" value="Cauli_VI"/>
    <property type="match status" value="1"/>
</dbReference>
<dbReference type="AlphaFoldDB" id="A0A067N2R7"/>
<evidence type="ECO:0000313" key="2">
    <source>
        <dbReference type="EMBL" id="KDQ22298.1"/>
    </source>
</evidence>
<organism evidence="2 3">
    <name type="scientific">Pleurotus ostreatus (strain PC15)</name>
    <name type="common">Oyster mushroom</name>
    <dbReference type="NCBI Taxonomy" id="1137138"/>
    <lineage>
        <taxon>Eukaryota</taxon>
        <taxon>Fungi</taxon>
        <taxon>Dikarya</taxon>
        <taxon>Basidiomycota</taxon>
        <taxon>Agaricomycotina</taxon>
        <taxon>Agaricomycetes</taxon>
        <taxon>Agaricomycetidae</taxon>
        <taxon>Agaricales</taxon>
        <taxon>Pleurotineae</taxon>
        <taxon>Pleurotaceae</taxon>
        <taxon>Pleurotus</taxon>
    </lineage>
</organism>
<reference evidence="3" key="1">
    <citation type="journal article" date="2014" name="Proc. Natl. Acad. Sci. U.S.A.">
        <title>Extensive sampling of basidiomycete genomes demonstrates inadequacy of the white-rot/brown-rot paradigm for wood decay fungi.</title>
        <authorList>
            <person name="Riley R."/>
            <person name="Salamov A.A."/>
            <person name="Brown D.W."/>
            <person name="Nagy L.G."/>
            <person name="Floudas D."/>
            <person name="Held B.W."/>
            <person name="Levasseur A."/>
            <person name="Lombard V."/>
            <person name="Morin E."/>
            <person name="Otillar R."/>
            <person name="Lindquist E.A."/>
            <person name="Sun H."/>
            <person name="LaButti K.M."/>
            <person name="Schmutz J."/>
            <person name="Jabbour D."/>
            <person name="Luo H."/>
            <person name="Baker S.E."/>
            <person name="Pisabarro A.G."/>
            <person name="Walton J.D."/>
            <person name="Blanchette R.A."/>
            <person name="Henrissat B."/>
            <person name="Martin F."/>
            <person name="Cullen D."/>
            <person name="Hibbett D.S."/>
            <person name="Grigoriev I.V."/>
        </authorList>
    </citation>
    <scope>NUCLEOTIDE SEQUENCE [LARGE SCALE GENOMIC DNA]</scope>
    <source>
        <strain evidence="3">PC15</strain>
    </source>
</reference>
<dbReference type="HOGENOM" id="CLU_1205200_0_0_1"/>
<dbReference type="VEuPathDB" id="FungiDB:PLEOSDRAFT_171716"/>
<feature type="domain" description="Ribonuclease H1 N-terminal" evidence="1">
    <location>
        <begin position="160"/>
        <end position="201"/>
    </location>
</feature>
<evidence type="ECO:0000259" key="1">
    <source>
        <dbReference type="Pfam" id="PF01693"/>
    </source>
</evidence>
<dbReference type="Gene3D" id="3.40.970.10">
    <property type="entry name" value="Ribonuclease H1, N-terminal domain"/>
    <property type="match status" value="1"/>
</dbReference>
<dbReference type="SUPFAM" id="SSF55658">
    <property type="entry name" value="L9 N-domain-like"/>
    <property type="match status" value="1"/>
</dbReference>
<gene>
    <name evidence="2" type="ORF">PLEOSDRAFT_171716</name>
</gene>
<protein>
    <recommendedName>
        <fullName evidence="1">Ribonuclease H1 N-terminal domain-containing protein</fullName>
    </recommendedName>
</protein>
<dbReference type="InterPro" id="IPR037056">
    <property type="entry name" value="RNase_H1_N_sf"/>
</dbReference>
<dbReference type="InParanoid" id="A0A067N2R7"/>
<dbReference type="EMBL" id="KL198014">
    <property type="protein sequence ID" value="KDQ22298.1"/>
    <property type="molecule type" value="Genomic_DNA"/>
</dbReference>
<dbReference type="Proteomes" id="UP000027073">
    <property type="component" value="Unassembled WGS sequence"/>
</dbReference>
<accession>A0A067N2R7</accession>
<evidence type="ECO:0000313" key="3">
    <source>
        <dbReference type="Proteomes" id="UP000027073"/>
    </source>
</evidence>